<dbReference type="Proteomes" id="UP000298277">
    <property type="component" value="Unassembled WGS sequence"/>
</dbReference>
<keyword evidence="2" id="KW-1185">Reference proteome</keyword>
<sequence>MRNIAEDVKLGKVRSEYNKREEGLDPGKEKASKIPLGLGSAAIFFFYRYAVPLIEICWTIIFGRDRIPFL</sequence>
<proteinExistence type="predicted"/>
<gene>
    <name evidence="1" type="ORF">EHQ17_15640</name>
</gene>
<evidence type="ECO:0000313" key="1">
    <source>
        <dbReference type="EMBL" id="TGK29414.1"/>
    </source>
</evidence>
<dbReference type="EMBL" id="RQFA01000072">
    <property type="protein sequence ID" value="TGK29414.1"/>
    <property type="molecule type" value="Genomic_DNA"/>
</dbReference>
<evidence type="ECO:0000313" key="2">
    <source>
        <dbReference type="Proteomes" id="UP000298277"/>
    </source>
</evidence>
<organism evidence="1 2">
    <name type="scientific">Leptospira gomenensis</name>
    <dbReference type="NCBI Taxonomy" id="2484974"/>
    <lineage>
        <taxon>Bacteria</taxon>
        <taxon>Pseudomonadati</taxon>
        <taxon>Spirochaetota</taxon>
        <taxon>Spirochaetia</taxon>
        <taxon>Leptospirales</taxon>
        <taxon>Leptospiraceae</taxon>
        <taxon>Leptospira</taxon>
    </lineage>
</organism>
<reference evidence="1" key="1">
    <citation type="journal article" date="2019" name="PLoS Negl. Trop. Dis.">
        <title>Revisiting the worldwide diversity of Leptospira species in the environment.</title>
        <authorList>
            <person name="Vincent A.T."/>
            <person name="Schiettekatte O."/>
            <person name="Bourhy P."/>
            <person name="Veyrier F.J."/>
            <person name="Picardeau M."/>
        </authorList>
    </citation>
    <scope>NUCLEOTIDE SEQUENCE [LARGE SCALE GENOMIC DNA]</scope>
    <source>
        <strain evidence="1">201800299</strain>
    </source>
</reference>
<dbReference type="OrthoDB" id="5289528at2"/>
<comment type="caution">
    <text evidence="1">The sequence shown here is derived from an EMBL/GenBank/DDBJ whole genome shotgun (WGS) entry which is preliminary data.</text>
</comment>
<name>A0A5F1YXY1_9LEPT</name>
<protein>
    <submittedName>
        <fullName evidence="1">Uncharacterized protein</fullName>
    </submittedName>
</protein>
<accession>A0A5F1YXY1</accession>
<dbReference type="AlphaFoldDB" id="A0A5F1YXY1"/>